<reference evidence="7 8" key="1">
    <citation type="submission" date="2017-12" db="EMBL/GenBank/DDBJ databases">
        <title>Mesoplasma syrphidae YJS, Complete Genome.</title>
        <authorList>
            <person name="Knight T.F."/>
            <person name="Citino T."/>
            <person name="Rubinstein R."/>
            <person name="Neuschaefer Z."/>
        </authorList>
    </citation>
    <scope>NUCLEOTIDE SEQUENCE [LARGE SCALE GENOMIC DNA]</scope>
    <source>
        <strain evidence="7 8">YJS</strain>
    </source>
</reference>
<dbReference type="GO" id="GO:0140359">
    <property type="term" value="F:ABC-type transporter activity"/>
    <property type="evidence" value="ECO:0007669"/>
    <property type="project" value="InterPro"/>
</dbReference>
<keyword evidence="2 5" id="KW-0812">Transmembrane</keyword>
<dbReference type="AlphaFoldDB" id="A0A2K9BRF5"/>
<dbReference type="EMBL" id="CP025257">
    <property type="protein sequence ID" value="AUF83582.1"/>
    <property type="molecule type" value="Genomic_DNA"/>
</dbReference>
<sequence length="875" mass="98714">MSKKNDKKFVKRNETIDGWFKGLGQAIKIEIESRIFMSWKRIIKFIGIAVVPIIYGITCVLAFWNPIEGIGKAPIAIMNMDHNIILVSAFEEDKALSPESSSGYRLKMGALNYRNAQATIGSQGESIEDLHKVVYNLENGKDFDGNSKPAGIDLVLNNGLKIKTGDNKNIKYEVTSSWEIIKSKLLPKTDNNIRDQDYLFSSSKIADKMALTNIKYIDSNQEIEKQWKGTKYYAQLKLKKDYLANLIGYAGALLYQAAATDDEVATNLNKSLTEWVAEMKNNQIDIWTTFERNFIFGYYMSTFNSFAEGMIIKTIPAVLTSFVGTNIMNSLSITGDILNLALADAGNTTLNNEFDSHQKYVVMSVPNLPDLGTPDKRRIFEKYTIFGDVDENGALASTAKGGKLIQFINEITDLGKWLLDNTKVLDALGIITGNSEFQQFIKTLIINIIDAGIKEDAPHLNQVLYNALIGQTDKTDNTVLSVVIKKIAVLFGLGDNLKKIEAFLNNLGTFDTTLLEPIMTQKQFIQNADASVAKNSNYLLGATRVEELPTKLKIFFNDKLLGGFSPDEIIKVDIQGENNGLYGIGLGIFFLVIGLWVGVLMQTFIFDRGKRVAKATAIQWYLSKTVLMMLTVFVQATLQIWLAYAVGWNMLGLATMCYIWLWFIASGFLFVIIIQSLWFIVKDESIGKFLAVIVMVLSLAAGGGTFPAFAQFKFFHYVSYFVPFTYVIRGFTAITFGTSLATTTTLATQMYILKNFAVFFIYILIFLSLGLTVGARNRLKDMNYGSHRGIKVFMAMKELGRDTSKFATFKTRRNSQKPKYSFHWKTLSKSFDQELYMKCRELFPFEGEFKWHKSKTYDFVQKPNYSDEDQISRNE</sequence>
<dbReference type="KEGG" id="msyr:CXP39_02090"/>
<keyword evidence="4 5" id="KW-0472">Membrane</keyword>
<name>A0A2K9BRF5_9MOLU</name>
<dbReference type="Pfam" id="PF12698">
    <property type="entry name" value="ABC2_membrane_3"/>
    <property type="match status" value="1"/>
</dbReference>
<protein>
    <recommendedName>
        <fullName evidence="6">ABC-2 type transporter transmembrane domain-containing protein</fullName>
    </recommendedName>
</protein>
<dbReference type="InterPro" id="IPR051328">
    <property type="entry name" value="T7SS_ABC-Transporter"/>
</dbReference>
<evidence type="ECO:0000259" key="6">
    <source>
        <dbReference type="Pfam" id="PF12698"/>
    </source>
</evidence>
<dbReference type="Proteomes" id="UP000233419">
    <property type="component" value="Chromosome"/>
</dbReference>
<keyword evidence="8" id="KW-1185">Reference proteome</keyword>
<keyword evidence="3 5" id="KW-1133">Transmembrane helix</keyword>
<feature type="transmembrane region" description="Helical" evidence="5">
    <location>
        <begin position="689"/>
        <end position="710"/>
    </location>
</feature>
<dbReference type="OrthoDB" id="391536at2"/>
<dbReference type="PANTHER" id="PTHR43077">
    <property type="entry name" value="TRANSPORT PERMEASE YVFS-RELATED"/>
    <property type="match status" value="1"/>
</dbReference>
<gene>
    <name evidence="7" type="ORF">CXP39_02090</name>
</gene>
<dbReference type="PANTHER" id="PTHR43077:SF5">
    <property type="entry name" value="PHAGE INFECTION PROTEIN"/>
    <property type="match status" value="1"/>
</dbReference>
<dbReference type="GO" id="GO:0016020">
    <property type="term" value="C:membrane"/>
    <property type="evidence" value="ECO:0007669"/>
    <property type="project" value="UniProtKB-SubCell"/>
</dbReference>
<evidence type="ECO:0000256" key="2">
    <source>
        <dbReference type="ARBA" id="ARBA00022692"/>
    </source>
</evidence>
<evidence type="ECO:0000256" key="4">
    <source>
        <dbReference type="ARBA" id="ARBA00023136"/>
    </source>
</evidence>
<feature type="transmembrane region" description="Helical" evidence="5">
    <location>
        <begin position="581"/>
        <end position="605"/>
    </location>
</feature>
<feature type="transmembrane region" description="Helical" evidence="5">
    <location>
        <begin position="659"/>
        <end position="680"/>
    </location>
</feature>
<evidence type="ECO:0000256" key="1">
    <source>
        <dbReference type="ARBA" id="ARBA00004141"/>
    </source>
</evidence>
<feature type="transmembrane region" description="Helical" evidence="5">
    <location>
        <begin position="756"/>
        <end position="775"/>
    </location>
</feature>
<organism evidence="7 8">
    <name type="scientific">Mesoplasma syrphidae</name>
    <dbReference type="NCBI Taxonomy" id="225999"/>
    <lineage>
        <taxon>Bacteria</taxon>
        <taxon>Bacillati</taxon>
        <taxon>Mycoplasmatota</taxon>
        <taxon>Mollicutes</taxon>
        <taxon>Entomoplasmatales</taxon>
        <taxon>Entomoplasmataceae</taxon>
        <taxon>Mesoplasma</taxon>
    </lineage>
</organism>
<evidence type="ECO:0000313" key="7">
    <source>
        <dbReference type="EMBL" id="AUF83582.1"/>
    </source>
</evidence>
<accession>A0A2K9BRF5</accession>
<feature type="transmembrane region" description="Helical" evidence="5">
    <location>
        <begin position="42"/>
        <end position="64"/>
    </location>
</feature>
<evidence type="ECO:0000256" key="5">
    <source>
        <dbReference type="SAM" id="Phobius"/>
    </source>
</evidence>
<dbReference type="InterPro" id="IPR013525">
    <property type="entry name" value="ABC2_TM"/>
</dbReference>
<comment type="subcellular location">
    <subcellularLocation>
        <location evidence="1">Membrane</location>
        <topology evidence="1">Multi-pass membrane protein</topology>
    </subcellularLocation>
</comment>
<dbReference type="RefSeq" id="WP_027048068.1">
    <property type="nucleotide sequence ID" value="NZ_CP025257.1"/>
</dbReference>
<evidence type="ECO:0000256" key="3">
    <source>
        <dbReference type="ARBA" id="ARBA00022989"/>
    </source>
</evidence>
<evidence type="ECO:0000313" key="8">
    <source>
        <dbReference type="Proteomes" id="UP000233419"/>
    </source>
</evidence>
<proteinExistence type="predicted"/>
<feature type="domain" description="ABC-2 type transporter transmembrane" evidence="6">
    <location>
        <begin position="404"/>
        <end position="771"/>
    </location>
</feature>
<feature type="transmembrane region" description="Helical" evidence="5">
    <location>
        <begin position="626"/>
        <end position="647"/>
    </location>
</feature>